<dbReference type="Proteomes" id="UP000828390">
    <property type="component" value="Unassembled WGS sequence"/>
</dbReference>
<dbReference type="AlphaFoldDB" id="A0A9D4D8T5"/>
<comment type="caution">
    <text evidence="3">The sequence shown here is derived from an EMBL/GenBank/DDBJ whole genome shotgun (WGS) entry which is preliminary data.</text>
</comment>
<reference evidence="3" key="1">
    <citation type="journal article" date="2019" name="bioRxiv">
        <title>The Genome of the Zebra Mussel, Dreissena polymorpha: A Resource for Invasive Species Research.</title>
        <authorList>
            <person name="McCartney M.A."/>
            <person name="Auch B."/>
            <person name="Kono T."/>
            <person name="Mallez S."/>
            <person name="Zhang Y."/>
            <person name="Obille A."/>
            <person name="Becker A."/>
            <person name="Abrahante J.E."/>
            <person name="Garbe J."/>
            <person name="Badalamenti J.P."/>
            <person name="Herman A."/>
            <person name="Mangelson H."/>
            <person name="Liachko I."/>
            <person name="Sullivan S."/>
            <person name="Sone E.D."/>
            <person name="Koren S."/>
            <person name="Silverstein K.A.T."/>
            <person name="Beckman K.B."/>
            <person name="Gohl D.M."/>
        </authorList>
    </citation>
    <scope>NUCLEOTIDE SEQUENCE</scope>
    <source>
        <strain evidence="3">Duluth1</strain>
        <tissue evidence="3">Whole animal</tissue>
    </source>
</reference>
<dbReference type="InterPro" id="IPR029058">
    <property type="entry name" value="AB_hydrolase_fold"/>
</dbReference>
<keyword evidence="4" id="KW-1185">Reference proteome</keyword>
<dbReference type="GO" id="GO:0004061">
    <property type="term" value="F:arylformamidase activity"/>
    <property type="evidence" value="ECO:0007669"/>
    <property type="project" value="TreeGrafter"/>
</dbReference>
<evidence type="ECO:0000313" key="4">
    <source>
        <dbReference type="Proteomes" id="UP000828390"/>
    </source>
</evidence>
<dbReference type="PANTHER" id="PTHR48081:SF33">
    <property type="entry name" value="KYNURENINE FORMAMIDASE"/>
    <property type="match status" value="1"/>
</dbReference>
<dbReference type="Gene3D" id="3.40.50.1820">
    <property type="entry name" value="alpha/beta hydrolase"/>
    <property type="match status" value="1"/>
</dbReference>
<name>A0A9D4D8T5_DREPO</name>
<accession>A0A9D4D8T5</accession>
<reference evidence="3" key="2">
    <citation type="submission" date="2020-11" db="EMBL/GenBank/DDBJ databases">
        <authorList>
            <person name="McCartney M.A."/>
            <person name="Auch B."/>
            <person name="Kono T."/>
            <person name="Mallez S."/>
            <person name="Becker A."/>
            <person name="Gohl D.M."/>
            <person name="Silverstein K.A.T."/>
            <person name="Koren S."/>
            <person name="Bechman K.B."/>
            <person name="Herman A."/>
            <person name="Abrahante J.E."/>
            <person name="Garbe J."/>
        </authorList>
    </citation>
    <scope>NUCLEOTIDE SEQUENCE</scope>
    <source>
        <strain evidence="3">Duluth1</strain>
        <tissue evidence="3">Whole animal</tissue>
    </source>
</reference>
<dbReference type="InterPro" id="IPR049492">
    <property type="entry name" value="BD-FAE-like_dom"/>
</dbReference>
<dbReference type="Pfam" id="PF20434">
    <property type="entry name" value="BD-FAE"/>
    <property type="match status" value="1"/>
</dbReference>
<evidence type="ECO:0000256" key="1">
    <source>
        <dbReference type="ARBA" id="ARBA00022801"/>
    </source>
</evidence>
<evidence type="ECO:0000313" key="3">
    <source>
        <dbReference type="EMBL" id="KAH3739353.1"/>
    </source>
</evidence>
<dbReference type="EMBL" id="JAIWYP010000011">
    <property type="protein sequence ID" value="KAH3739353.1"/>
    <property type="molecule type" value="Genomic_DNA"/>
</dbReference>
<keyword evidence="1" id="KW-0378">Hydrolase</keyword>
<dbReference type="InterPro" id="IPR050300">
    <property type="entry name" value="GDXG_lipolytic_enzyme"/>
</dbReference>
<feature type="domain" description="BD-FAE-like" evidence="2">
    <location>
        <begin position="104"/>
        <end position="265"/>
    </location>
</feature>
<proteinExistence type="predicted"/>
<protein>
    <recommendedName>
        <fullName evidence="2">BD-FAE-like domain-containing protein</fullName>
    </recommendedName>
</protein>
<dbReference type="SUPFAM" id="SSF53474">
    <property type="entry name" value="alpha/beta-Hydrolases"/>
    <property type="match status" value="1"/>
</dbReference>
<organism evidence="3 4">
    <name type="scientific">Dreissena polymorpha</name>
    <name type="common">Zebra mussel</name>
    <name type="synonym">Mytilus polymorpha</name>
    <dbReference type="NCBI Taxonomy" id="45954"/>
    <lineage>
        <taxon>Eukaryota</taxon>
        <taxon>Metazoa</taxon>
        <taxon>Spiralia</taxon>
        <taxon>Lophotrochozoa</taxon>
        <taxon>Mollusca</taxon>
        <taxon>Bivalvia</taxon>
        <taxon>Autobranchia</taxon>
        <taxon>Heteroconchia</taxon>
        <taxon>Euheterodonta</taxon>
        <taxon>Imparidentia</taxon>
        <taxon>Neoheterodontei</taxon>
        <taxon>Myida</taxon>
        <taxon>Dreissenoidea</taxon>
        <taxon>Dreissenidae</taxon>
        <taxon>Dreissena</taxon>
    </lineage>
</organism>
<gene>
    <name evidence="3" type="ORF">DPMN_046005</name>
</gene>
<sequence>MLTNSVIAMLRHAEAVATPRQLPRLKFAERYRLWAPDDPRSERMALEMDLDHHYSPSRWSHRMGPTEVIQAHIQALKEGSEASKREVQDHEIGISYGISDKEKLDIFGAKTLPGEAPIFVYIHGGYWTDLSRDISSFMASTFCKAGAMVVAIGYNLAPQVGMTEIISQVKKAISYVLNLAKRRGSSGVYLCGHSAGGHLAAMMLTINWMEETMVSPGLIKGAVLVSGIYDLMPLLSTYVNGPLKMTKEETLLSSPNSHLRALAELSSSRRIIVAFAAHDPPEFQRQSVEFNTSLIQNNLHSTMLLVPDCDHFNVIENLEQEGYILTKETLKLMGLNIDIIMDKMRQADIS</sequence>
<evidence type="ECO:0000259" key="2">
    <source>
        <dbReference type="Pfam" id="PF20434"/>
    </source>
</evidence>
<dbReference type="PANTHER" id="PTHR48081">
    <property type="entry name" value="AB HYDROLASE SUPERFAMILY PROTEIN C4A8.06C"/>
    <property type="match status" value="1"/>
</dbReference>